<comment type="caution">
    <text evidence="1">The sequence shown here is derived from an EMBL/GenBank/DDBJ whole genome shotgun (WGS) entry which is preliminary data.</text>
</comment>
<sequence length="103" mass="11339">MGAGLGSAEMGKARRGLRAEVQKLGWLGQDVCRKIRVGLDSVNTPRHGPCMCSPCQGRVTTPRRRVPRLGMGCTCGGKLSWTPRRWVFLVWGGLWVWEGCEVA</sequence>
<reference evidence="1 2" key="1">
    <citation type="journal article" date="2023" name="Plants (Basel)">
        <title>Bridging the Gap: Combining Genomics and Transcriptomics Approaches to Understand Stylosanthes scabra, an Orphan Legume from the Brazilian Caatinga.</title>
        <authorList>
            <person name="Ferreira-Neto J.R.C."/>
            <person name="da Silva M.D."/>
            <person name="Binneck E."/>
            <person name="de Melo N.F."/>
            <person name="da Silva R.H."/>
            <person name="de Melo A.L.T.M."/>
            <person name="Pandolfi V."/>
            <person name="Bustamante F.O."/>
            <person name="Brasileiro-Vidal A.C."/>
            <person name="Benko-Iseppon A.M."/>
        </authorList>
    </citation>
    <scope>NUCLEOTIDE SEQUENCE [LARGE SCALE GENOMIC DNA]</scope>
    <source>
        <tissue evidence="1">Leaves</tissue>
    </source>
</reference>
<dbReference type="EMBL" id="JASCZI010182793">
    <property type="protein sequence ID" value="MED6188623.1"/>
    <property type="molecule type" value="Genomic_DNA"/>
</dbReference>
<keyword evidence="2" id="KW-1185">Reference proteome</keyword>
<gene>
    <name evidence="1" type="ORF">PIB30_087600</name>
</gene>
<dbReference type="Proteomes" id="UP001341840">
    <property type="component" value="Unassembled WGS sequence"/>
</dbReference>
<proteinExistence type="predicted"/>
<protein>
    <submittedName>
        <fullName evidence="1">Uncharacterized protein</fullName>
    </submittedName>
</protein>
<organism evidence="1 2">
    <name type="scientific">Stylosanthes scabra</name>
    <dbReference type="NCBI Taxonomy" id="79078"/>
    <lineage>
        <taxon>Eukaryota</taxon>
        <taxon>Viridiplantae</taxon>
        <taxon>Streptophyta</taxon>
        <taxon>Embryophyta</taxon>
        <taxon>Tracheophyta</taxon>
        <taxon>Spermatophyta</taxon>
        <taxon>Magnoliopsida</taxon>
        <taxon>eudicotyledons</taxon>
        <taxon>Gunneridae</taxon>
        <taxon>Pentapetalae</taxon>
        <taxon>rosids</taxon>
        <taxon>fabids</taxon>
        <taxon>Fabales</taxon>
        <taxon>Fabaceae</taxon>
        <taxon>Papilionoideae</taxon>
        <taxon>50 kb inversion clade</taxon>
        <taxon>dalbergioids sensu lato</taxon>
        <taxon>Dalbergieae</taxon>
        <taxon>Pterocarpus clade</taxon>
        <taxon>Stylosanthes</taxon>
    </lineage>
</organism>
<accession>A0ABU6WVB2</accession>
<evidence type="ECO:0000313" key="2">
    <source>
        <dbReference type="Proteomes" id="UP001341840"/>
    </source>
</evidence>
<evidence type="ECO:0000313" key="1">
    <source>
        <dbReference type="EMBL" id="MED6188623.1"/>
    </source>
</evidence>
<name>A0ABU6WVB2_9FABA</name>